<reference evidence="2 3" key="2">
    <citation type="journal article" date="2012" name="PLoS Pathog.">
        <title>Diverse lifestyles and strategies of plant pathogenesis encoded in the genomes of eighteen Dothideomycetes fungi.</title>
        <authorList>
            <person name="Ohm R.A."/>
            <person name="Feau N."/>
            <person name="Henrissat B."/>
            <person name="Schoch C.L."/>
            <person name="Horwitz B.A."/>
            <person name="Barry K.W."/>
            <person name="Condon B.J."/>
            <person name="Copeland A.C."/>
            <person name="Dhillon B."/>
            <person name="Glaser F."/>
            <person name="Hesse C.N."/>
            <person name="Kosti I."/>
            <person name="LaButti K."/>
            <person name="Lindquist E.A."/>
            <person name="Lucas S."/>
            <person name="Salamov A.A."/>
            <person name="Bradshaw R.E."/>
            <person name="Ciuffetti L."/>
            <person name="Hamelin R.C."/>
            <person name="Kema G.H.J."/>
            <person name="Lawrence C."/>
            <person name="Scott J.A."/>
            <person name="Spatafora J.W."/>
            <person name="Turgeon B.G."/>
            <person name="de Wit P.J.G.M."/>
            <person name="Zhong S."/>
            <person name="Goodwin S.B."/>
            <person name="Grigoriev I.V."/>
        </authorList>
    </citation>
    <scope>NUCLEOTIDE SEQUENCE [LARGE SCALE GENOMIC DNA]</scope>
    <source>
        <strain evidence="3">NZE10 / CBS 128990</strain>
    </source>
</reference>
<dbReference type="HOGENOM" id="CLU_2320334_0_0_1"/>
<sequence length="99" mass="10409">MPKTVASVNEECLDPVEVQSPDAPNEDVEESPEAPEMLAALGPEHDVRGPFAEGMTIDPIDAQGSPKATTSLERRAVDSGGLSTANVTRLTSHFPGHDS</sequence>
<gene>
    <name evidence="2" type="ORF">DOTSEDRAFT_69644</name>
</gene>
<feature type="compositionally biased region" description="Polar residues" evidence="1">
    <location>
        <begin position="81"/>
        <end position="91"/>
    </location>
</feature>
<accession>N1PXP8</accession>
<evidence type="ECO:0000313" key="2">
    <source>
        <dbReference type="EMBL" id="EME47773.1"/>
    </source>
</evidence>
<name>N1PXP8_DOTSN</name>
<evidence type="ECO:0000313" key="3">
    <source>
        <dbReference type="Proteomes" id="UP000016933"/>
    </source>
</evidence>
<keyword evidence="3" id="KW-1185">Reference proteome</keyword>
<proteinExistence type="predicted"/>
<dbReference type="EMBL" id="KB446536">
    <property type="protein sequence ID" value="EME47773.1"/>
    <property type="molecule type" value="Genomic_DNA"/>
</dbReference>
<organism evidence="2 3">
    <name type="scientific">Dothistroma septosporum (strain NZE10 / CBS 128990)</name>
    <name type="common">Red band needle blight fungus</name>
    <name type="synonym">Mycosphaerella pini</name>
    <dbReference type="NCBI Taxonomy" id="675120"/>
    <lineage>
        <taxon>Eukaryota</taxon>
        <taxon>Fungi</taxon>
        <taxon>Dikarya</taxon>
        <taxon>Ascomycota</taxon>
        <taxon>Pezizomycotina</taxon>
        <taxon>Dothideomycetes</taxon>
        <taxon>Dothideomycetidae</taxon>
        <taxon>Mycosphaerellales</taxon>
        <taxon>Mycosphaerellaceae</taxon>
        <taxon>Dothistroma</taxon>
    </lineage>
</organism>
<dbReference type="AlphaFoldDB" id="N1PXP8"/>
<feature type="region of interest" description="Disordered" evidence="1">
    <location>
        <begin position="1"/>
        <end position="99"/>
    </location>
</feature>
<reference evidence="3" key="1">
    <citation type="journal article" date="2012" name="PLoS Genet.">
        <title>The genomes of the fungal plant pathogens Cladosporium fulvum and Dothistroma septosporum reveal adaptation to different hosts and lifestyles but also signatures of common ancestry.</title>
        <authorList>
            <person name="de Wit P.J.G.M."/>
            <person name="van der Burgt A."/>
            <person name="Oekmen B."/>
            <person name="Stergiopoulos I."/>
            <person name="Abd-Elsalam K.A."/>
            <person name="Aerts A.L."/>
            <person name="Bahkali A.H."/>
            <person name="Beenen H.G."/>
            <person name="Chettri P."/>
            <person name="Cox M.P."/>
            <person name="Datema E."/>
            <person name="de Vries R.P."/>
            <person name="Dhillon B."/>
            <person name="Ganley A.R."/>
            <person name="Griffiths S.A."/>
            <person name="Guo Y."/>
            <person name="Hamelin R.C."/>
            <person name="Henrissat B."/>
            <person name="Kabir M.S."/>
            <person name="Jashni M.K."/>
            <person name="Kema G."/>
            <person name="Klaubauf S."/>
            <person name="Lapidus A."/>
            <person name="Levasseur A."/>
            <person name="Lindquist E."/>
            <person name="Mehrabi R."/>
            <person name="Ohm R.A."/>
            <person name="Owen T.J."/>
            <person name="Salamov A."/>
            <person name="Schwelm A."/>
            <person name="Schijlen E."/>
            <person name="Sun H."/>
            <person name="van den Burg H.A."/>
            <person name="van Ham R.C.H.J."/>
            <person name="Zhang S."/>
            <person name="Goodwin S.B."/>
            <person name="Grigoriev I.V."/>
            <person name="Collemare J."/>
            <person name="Bradshaw R.E."/>
        </authorList>
    </citation>
    <scope>NUCLEOTIDE SEQUENCE [LARGE SCALE GENOMIC DNA]</scope>
    <source>
        <strain evidence="3">NZE10 / CBS 128990</strain>
    </source>
</reference>
<protein>
    <submittedName>
        <fullName evidence="2">Uncharacterized protein</fullName>
    </submittedName>
</protein>
<evidence type="ECO:0000256" key="1">
    <source>
        <dbReference type="SAM" id="MobiDB-lite"/>
    </source>
</evidence>
<feature type="compositionally biased region" description="Acidic residues" evidence="1">
    <location>
        <begin position="24"/>
        <end position="33"/>
    </location>
</feature>
<dbReference type="Proteomes" id="UP000016933">
    <property type="component" value="Unassembled WGS sequence"/>
</dbReference>